<keyword evidence="8" id="KW-1185">Reference proteome</keyword>
<dbReference type="Pfam" id="PF05498">
    <property type="entry name" value="RALF"/>
    <property type="match status" value="1"/>
</dbReference>
<keyword evidence="6" id="KW-1015">Disulfide bond</keyword>
<dbReference type="PANTHER" id="PTHR33136">
    <property type="entry name" value="RAPID ALKALINIZATION FACTOR-LIKE"/>
    <property type="match status" value="1"/>
</dbReference>
<comment type="subcellular location">
    <subcellularLocation>
        <location evidence="1">Secreted</location>
    </subcellularLocation>
</comment>
<evidence type="ECO:0008006" key="9">
    <source>
        <dbReference type="Google" id="ProtNLM"/>
    </source>
</evidence>
<evidence type="ECO:0000256" key="6">
    <source>
        <dbReference type="ARBA" id="ARBA00023157"/>
    </source>
</evidence>
<evidence type="ECO:0000256" key="4">
    <source>
        <dbReference type="ARBA" id="ARBA00022702"/>
    </source>
</evidence>
<keyword evidence="3" id="KW-0964">Secreted</keyword>
<keyword evidence="5" id="KW-0732">Signal</keyword>
<dbReference type="AlphaFoldDB" id="A0A444YR89"/>
<accession>A0A444YR89</accession>
<sequence>MTVAVVGMRTITKTIPSPSCNGTIGKCMEVKQEFEIDSESNMEIFESKNKVIENGVMGKNGISCSKKDNTTKNCRPGPPANHYNRGCNAINRCRGGGGFTHG</sequence>
<dbReference type="GO" id="GO:0040008">
    <property type="term" value="P:regulation of growth"/>
    <property type="evidence" value="ECO:0007669"/>
    <property type="project" value="UniProtKB-ARBA"/>
</dbReference>
<evidence type="ECO:0000256" key="2">
    <source>
        <dbReference type="ARBA" id="ARBA00009178"/>
    </source>
</evidence>
<evidence type="ECO:0000313" key="7">
    <source>
        <dbReference type="EMBL" id="RYR04425.1"/>
    </source>
</evidence>
<dbReference type="GO" id="GO:0019722">
    <property type="term" value="P:calcium-mediated signaling"/>
    <property type="evidence" value="ECO:0007669"/>
    <property type="project" value="TreeGrafter"/>
</dbReference>
<dbReference type="Proteomes" id="UP000289738">
    <property type="component" value="Chromosome B06"/>
</dbReference>
<dbReference type="EMBL" id="SDMP01000016">
    <property type="protein sequence ID" value="RYR04425.1"/>
    <property type="molecule type" value="Genomic_DNA"/>
</dbReference>
<organism evidence="7 8">
    <name type="scientific">Arachis hypogaea</name>
    <name type="common">Peanut</name>
    <dbReference type="NCBI Taxonomy" id="3818"/>
    <lineage>
        <taxon>Eukaryota</taxon>
        <taxon>Viridiplantae</taxon>
        <taxon>Streptophyta</taxon>
        <taxon>Embryophyta</taxon>
        <taxon>Tracheophyta</taxon>
        <taxon>Spermatophyta</taxon>
        <taxon>Magnoliopsida</taxon>
        <taxon>eudicotyledons</taxon>
        <taxon>Gunneridae</taxon>
        <taxon>Pentapetalae</taxon>
        <taxon>rosids</taxon>
        <taxon>fabids</taxon>
        <taxon>Fabales</taxon>
        <taxon>Fabaceae</taxon>
        <taxon>Papilionoideae</taxon>
        <taxon>50 kb inversion clade</taxon>
        <taxon>dalbergioids sensu lato</taxon>
        <taxon>Dalbergieae</taxon>
        <taxon>Pterocarpus clade</taxon>
        <taxon>Arachis</taxon>
    </lineage>
</organism>
<evidence type="ECO:0000256" key="1">
    <source>
        <dbReference type="ARBA" id="ARBA00004613"/>
    </source>
</evidence>
<evidence type="ECO:0000313" key="8">
    <source>
        <dbReference type="Proteomes" id="UP000289738"/>
    </source>
</evidence>
<dbReference type="GO" id="GO:0009506">
    <property type="term" value="C:plasmodesma"/>
    <property type="evidence" value="ECO:0007669"/>
    <property type="project" value="TreeGrafter"/>
</dbReference>
<dbReference type="InterPro" id="IPR008801">
    <property type="entry name" value="RALF"/>
</dbReference>
<dbReference type="GO" id="GO:0005179">
    <property type="term" value="F:hormone activity"/>
    <property type="evidence" value="ECO:0007669"/>
    <property type="project" value="UniProtKB-KW"/>
</dbReference>
<evidence type="ECO:0000256" key="3">
    <source>
        <dbReference type="ARBA" id="ARBA00022525"/>
    </source>
</evidence>
<comment type="caution">
    <text evidence="7">The sequence shown here is derived from an EMBL/GenBank/DDBJ whole genome shotgun (WGS) entry which is preliminary data.</text>
</comment>
<name>A0A444YR89_ARAHY</name>
<keyword evidence="4" id="KW-0372">Hormone</keyword>
<dbReference type="GO" id="GO:0005576">
    <property type="term" value="C:extracellular region"/>
    <property type="evidence" value="ECO:0007669"/>
    <property type="project" value="UniProtKB-SubCell"/>
</dbReference>
<evidence type="ECO:0000256" key="5">
    <source>
        <dbReference type="ARBA" id="ARBA00022729"/>
    </source>
</evidence>
<protein>
    <recommendedName>
        <fullName evidence="9">Rapid ALkalinization Factor</fullName>
    </recommendedName>
</protein>
<gene>
    <name evidence="7" type="ORF">Ahy_B06g084149</name>
</gene>
<proteinExistence type="inferred from homology"/>
<reference evidence="7 8" key="1">
    <citation type="submission" date="2019-01" db="EMBL/GenBank/DDBJ databases">
        <title>Sequencing of cultivated peanut Arachis hypogaea provides insights into genome evolution and oil improvement.</title>
        <authorList>
            <person name="Chen X."/>
        </authorList>
    </citation>
    <scope>NUCLEOTIDE SEQUENCE [LARGE SCALE GENOMIC DNA]</scope>
    <source>
        <strain evidence="8">cv. Fuhuasheng</strain>
        <tissue evidence="7">Leaves</tissue>
    </source>
</reference>
<dbReference type="STRING" id="3818.A0A444YR89"/>
<comment type="similarity">
    <text evidence="2">Belongs to the plant rapid alkalinization factor (RALF) family.</text>
</comment>
<dbReference type="PANTHER" id="PTHR33136:SF107">
    <property type="entry name" value="RAPID ALKALINIZATION FACTOR"/>
    <property type="match status" value="1"/>
</dbReference>